<dbReference type="RefSeq" id="WP_145284776.1">
    <property type="nucleotide sequence ID" value="NZ_CP036318.1"/>
</dbReference>
<dbReference type="AlphaFoldDB" id="A0A518ITH9"/>
<evidence type="ECO:0000313" key="2">
    <source>
        <dbReference type="Proteomes" id="UP000316770"/>
    </source>
</evidence>
<organism evidence="1 2">
    <name type="scientific">Rosistilla oblonga</name>
    <dbReference type="NCBI Taxonomy" id="2527990"/>
    <lineage>
        <taxon>Bacteria</taxon>
        <taxon>Pseudomonadati</taxon>
        <taxon>Planctomycetota</taxon>
        <taxon>Planctomycetia</taxon>
        <taxon>Pirellulales</taxon>
        <taxon>Pirellulaceae</taxon>
        <taxon>Rosistilla</taxon>
    </lineage>
</organism>
<dbReference type="Proteomes" id="UP000316770">
    <property type="component" value="Chromosome"/>
</dbReference>
<sequence length="62" mass="6796">MKTSKAETRLIDTPAGAFAALISARRSGDRMLERDMILTLRQRFGVEVTFGTTDQPEVPANG</sequence>
<keyword evidence="2" id="KW-1185">Reference proteome</keyword>
<protein>
    <submittedName>
        <fullName evidence="1">Uncharacterized protein</fullName>
    </submittedName>
</protein>
<reference evidence="1 2" key="1">
    <citation type="submission" date="2019-02" db="EMBL/GenBank/DDBJ databases">
        <title>Deep-cultivation of Planctomycetes and their phenomic and genomic characterization uncovers novel biology.</title>
        <authorList>
            <person name="Wiegand S."/>
            <person name="Jogler M."/>
            <person name="Boedeker C."/>
            <person name="Pinto D."/>
            <person name="Vollmers J."/>
            <person name="Rivas-Marin E."/>
            <person name="Kohn T."/>
            <person name="Peeters S.H."/>
            <person name="Heuer A."/>
            <person name="Rast P."/>
            <person name="Oberbeckmann S."/>
            <person name="Bunk B."/>
            <person name="Jeske O."/>
            <person name="Meyerdierks A."/>
            <person name="Storesund J.E."/>
            <person name="Kallscheuer N."/>
            <person name="Luecker S."/>
            <person name="Lage O.M."/>
            <person name="Pohl T."/>
            <person name="Merkel B.J."/>
            <person name="Hornburger P."/>
            <person name="Mueller R.-W."/>
            <person name="Bruemmer F."/>
            <person name="Labrenz M."/>
            <person name="Spormann A.M."/>
            <person name="Op den Camp H."/>
            <person name="Overmann J."/>
            <person name="Amann R."/>
            <person name="Jetten M.S.M."/>
            <person name="Mascher T."/>
            <person name="Medema M.H."/>
            <person name="Devos D.P."/>
            <person name="Kaster A.-K."/>
            <person name="Ovreas L."/>
            <person name="Rohde M."/>
            <person name="Galperin M.Y."/>
            <person name="Jogler C."/>
        </authorList>
    </citation>
    <scope>NUCLEOTIDE SEQUENCE [LARGE SCALE GENOMIC DNA]</scope>
    <source>
        <strain evidence="1 2">Mal33</strain>
    </source>
</reference>
<dbReference type="EMBL" id="CP036318">
    <property type="protein sequence ID" value="QDV56394.1"/>
    <property type="molecule type" value="Genomic_DNA"/>
</dbReference>
<accession>A0A518ITH9</accession>
<proteinExistence type="predicted"/>
<gene>
    <name evidence="1" type="ORF">Mal33_23840</name>
</gene>
<name>A0A518ITH9_9BACT</name>
<evidence type="ECO:0000313" key="1">
    <source>
        <dbReference type="EMBL" id="QDV56394.1"/>
    </source>
</evidence>